<evidence type="ECO:0000256" key="3">
    <source>
        <dbReference type="ARBA" id="ARBA00022553"/>
    </source>
</evidence>
<dbReference type="NCBIfam" id="TIGR00229">
    <property type="entry name" value="sensory_box"/>
    <property type="match status" value="1"/>
</dbReference>
<evidence type="ECO:0000256" key="4">
    <source>
        <dbReference type="ARBA" id="ARBA00022679"/>
    </source>
</evidence>
<sequence>MSENKVQQILLQAYGEIDSNKQELLKPLVAILEKECASNDNLELEIKKYQTIFDSIPFGIAITSPTGKVLQVNKALASVGGYTPNDLIGKRIPMLKLFPPDSLREVLGSIAAILRNKKPISLRTNINHADGSIRTVIFDSVLFDYNGSVQAIISYVKDITQEQQVREQLSVEKDKSRIYLESSDALVLVTDSAYKIIYSNPMADKILANGKKLFGNDWLDVIAPVDQREYYASEYEKLLSDSKSVLSQKSDIIAISPSNIRQISWRRTVITETGSKKTVFHFGIDTTYVYQSQQELKVRSSLQMLISDISSSLIYIPKDEFQIRIVNIMERIGKFIGVDRLYIFFYSDDQSQMSIGYDWAIAQEKKIPDKYRVWVPITTLRNMHRTLLSGKVFKFENINELPQDAVLERDEFLNLGIKSMLVVPFITKNIVKGFIGMTQLTKTRRWLEDMTNIMRIVGQNIMFAIERNESEEKLEKRNAELEKVNRLMVGREIRMKELKQQLARYQDEN</sequence>
<dbReference type="Proteomes" id="UP000070449">
    <property type="component" value="Unassembled WGS sequence"/>
</dbReference>
<dbReference type="Gene3D" id="3.30.450.20">
    <property type="entry name" value="PAS domain"/>
    <property type="match status" value="1"/>
</dbReference>
<dbReference type="STRING" id="1617427.UZ20_WS6002000403"/>
<keyword evidence="4" id="KW-0808">Transferase</keyword>
<dbReference type="CDD" id="cd00130">
    <property type="entry name" value="PAS"/>
    <property type="match status" value="1"/>
</dbReference>
<dbReference type="InterPro" id="IPR013656">
    <property type="entry name" value="PAS_4"/>
</dbReference>
<evidence type="ECO:0000313" key="9">
    <source>
        <dbReference type="EMBL" id="KXK09599.1"/>
    </source>
</evidence>
<comment type="caution">
    <text evidence="9">The sequence shown here is derived from an EMBL/GenBank/DDBJ whole genome shotgun (WGS) entry which is preliminary data.</text>
</comment>
<dbReference type="InterPro" id="IPR052162">
    <property type="entry name" value="Sensor_kinase/Photoreceptor"/>
</dbReference>
<dbReference type="AlphaFoldDB" id="A0A136KJL3"/>
<name>A0A136KJL3_9BACT</name>
<dbReference type="InterPro" id="IPR035965">
    <property type="entry name" value="PAS-like_dom_sf"/>
</dbReference>
<dbReference type="PANTHER" id="PTHR43304">
    <property type="entry name" value="PHYTOCHROME-LIKE PROTEIN CPH1"/>
    <property type="match status" value="1"/>
</dbReference>
<evidence type="ECO:0000256" key="6">
    <source>
        <dbReference type="SAM" id="Coils"/>
    </source>
</evidence>
<dbReference type="Gene3D" id="3.30.450.40">
    <property type="match status" value="1"/>
</dbReference>
<proteinExistence type="predicted"/>
<dbReference type="EC" id="2.7.13.3" evidence="2"/>
<dbReference type="Pfam" id="PF01590">
    <property type="entry name" value="GAF"/>
    <property type="match status" value="1"/>
</dbReference>
<comment type="catalytic activity">
    <reaction evidence="1">
        <text>ATP + protein L-histidine = ADP + protein N-phospho-L-histidine.</text>
        <dbReference type="EC" id="2.7.13.3"/>
    </reaction>
</comment>
<evidence type="ECO:0000256" key="1">
    <source>
        <dbReference type="ARBA" id="ARBA00000085"/>
    </source>
</evidence>
<dbReference type="InterPro" id="IPR003018">
    <property type="entry name" value="GAF"/>
</dbReference>
<keyword evidence="5" id="KW-0418">Kinase</keyword>
<dbReference type="SUPFAM" id="SSF55781">
    <property type="entry name" value="GAF domain-like"/>
    <property type="match status" value="1"/>
</dbReference>
<dbReference type="InterPro" id="IPR029016">
    <property type="entry name" value="GAF-like_dom_sf"/>
</dbReference>
<gene>
    <name evidence="9" type="ORF">UZ20_WS6002000403</name>
</gene>
<feature type="domain" description="PAC" evidence="8">
    <location>
        <begin position="120"/>
        <end position="171"/>
    </location>
</feature>
<dbReference type="PROSITE" id="PS50112">
    <property type="entry name" value="PAS"/>
    <property type="match status" value="1"/>
</dbReference>
<keyword evidence="3" id="KW-0597">Phosphoprotein</keyword>
<feature type="domain" description="PAS" evidence="7">
    <location>
        <begin position="45"/>
        <end position="117"/>
    </location>
</feature>
<organism evidence="9 10">
    <name type="scientific">candidate division WS6 bacterium OLB21</name>
    <dbReference type="NCBI Taxonomy" id="1617427"/>
    <lineage>
        <taxon>Bacteria</taxon>
        <taxon>Candidatus Dojkabacteria</taxon>
    </lineage>
</organism>
<accession>A0A136KJL3</accession>
<dbReference type="EMBL" id="JYPD01000014">
    <property type="protein sequence ID" value="KXK09599.1"/>
    <property type="molecule type" value="Genomic_DNA"/>
</dbReference>
<dbReference type="PANTHER" id="PTHR43304:SF1">
    <property type="entry name" value="PAC DOMAIN-CONTAINING PROTEIN"/>
    <property type="match status" value="1"/>
</dbReference>
<evidence type="ECO:0000256" key="5">
    <source>
        <dbReference type="ARBA" id="ARBA00022777"/>
    </source>
</evidence>
<dbReference type="Pfam" id="PF08448">
    <property type="entry name" value="PAS_4"/>
    <property type="match status" value="1"/>
</dbReference>
<dbReference type="GO" id="GO:0004673">
    <property type="term" value="F:protein histidine kinase activity"/>
    <property type="evidence" value="ECO:0007669"/>
    <property type="project" value="UniProtKB-EC"/>
</dbReference>
<protein>
    <recommendedName>
        <fullName evidence="2">histidine kinase</fullName>
        <ecNumber evidence="2">2.7.13.3</ecNumber>
    </recommendedName>
</protein>
<keyword evidence="6" id="KW-0175">Coiled coil</keyword>
<dbReference type="SMART" id="SM00065">
    <property type="entry name" value="GAF"/>
    <property type="match status" value="1"/>
</dbReference>
<reference evidence="9 10" key="1">
    <citation type="submission" date="2015-02" db="EMBL/GenBank/DDBJ databases">
        <title>Improved understanding of the partial-nitritation anammox process through 23 genomes representing the majority of the microbial community.</title>
        <authorList>
            <person name="Speth D.R."/>
            <person name="In T Zandt M."/>
            <person name="Guerrero Cruz S."/>
            <person name="Jetten M.S."/>
            <person name="Dutilh B.E."/>
        </authorList>
    </citation>
    <scope>NUCLEOTIDE SEQUENCE [LARGE SCALE GENOMIC DNA]</scope>
    <source>
        <strain evidence="9">OLB21</strain>
    </source>
</reference>
<evidence type="ECO:0000256" key="2">
    <source>
        <dbReference type="ARBA" id="ARBA00012438"/>
    </source>
</evidence>
<dbReference type="InterPro" id="IPR000700">
    <property type="entry name" value="PAS-assoc_C"/>
</dbReference>
<evidence type="ECO:0000259" key="8">
    <source>
        <dbReference type="PROSITE" id="PS50113"/>
    </source>
</evidence>
<feature type="coiled-coil region" evidence="6">
    <location>
        <begin position="467"/>
        <end position="508"/>
    </location>
</feature>
<dbReference type="PROSITE" id="PS50113">
    <property type="entry name" value="PAC"/>
    <property type="match status" value="1"/>
</dbReference>
<evidence type="ECO:0000259" key="7">
    <source>
        <dbReference type="PROSITE" id="PS50112"/>
    </source>
</evidence>
<dbReference type="SUPFAM" id="SSF55785">
    <property type="entry name" value="PYP-like sensor domain (PAS domain)"/>
    <property type="match status" value="2"/>
</dbReference>
<dbReference type="SMART" id="SM00091">
    <property type="entry name" value="PAS"/>
    <property type="match status" value="2"/>
</dbReference>
<evidence type="ECO:0000313" key="10">
    <source>
        <dbReference type="Proteomes" id="UP000070449"/>
    </source>
</evidence>
<dbReference type="InterPro" id="IPR000014">
    <property type="entry name" value="PAS"/>
</dbReference>